<protein>
    <recommendedName>
        <fullName evidence="10">G-protein coupled receptors family 1 profile domain-containing protein</fullName>
    </recommendedName>
</protein>
<keyword evidence="7" id="KW-0807">Transducer</keyword>
<evidence type="ECO:0000256" key="4">
    <source>
        <dbReference type="ARBA" id="ARBA00023040"/>
    </source>
</evidence>
<evidence type="ECO:0000313" key="11">
    <source>
        <dbReference type="EMBL" id="CAG5132191.1"/>
    </source>
</evidence>
<gene>
    <name evidence="11" type="ORF">CUNI_LOCUS17749</name>
</gene>
<dbReference type="InterPro" id="IPR000276">
    <property type="entry name" value="GPCR_Rhodpsn"/>
</dbReference>
<proteinExistence type="predicted"/>
<feature type="transmembrane region" description="Helical" evidence="8">
    <location>
        <begin position="71"/>
        <end position="94"/>
    </location>
</feature>
<dbReference type="PRINTS" id="PR00237">
    <property type="entry name" value="GPCRRHODOPSN"/>
</dbReference>
<keyword evidence="9" id="KW-0732">Signal</keyword>
<feature type="transmembrane region" description="Helical" evidence="8">
    <location>
        <begin position="594"/>
        <end position="618"/>
    </location>
</feature>
<feature type="transmembrane region" description="Helical" evidence="8">
    <location>
        <begin position="186"/>
        <end position="205"/>
    </location>
</feature>
<dbReference type="InterPro" id="IPR017452">
    <property type="entry name" value="GPCR_Rhodpsn_7TM"/>
</dbReference>
<dbReference type="PANTHER" id="PTHR24243:SF208">
    <property type="entry name" value="PYROKININ-1 RECEPTOR"/>
    <property type="match status" value="1"/>
</dbReference>
<dbReference type="EMBL" id="CAJHNH020005146">
    <property type="protein sequence ID" value="CAG5132191.1"/>
    <property type="molecule type" value="Genomic_DNA"/>
</dbReference>
<keyword evidence="3 8" id="KW-1133">Transmembrane helix</keyword>
<dbReference type="PROSITE" id="PS50262">
    <property type="entry name" value="G_PROTEIN_RECEP_F1_2"/>
    <property type="match status" value="1"/>
</dbReference>
<accession>A0A8S4A150</accession>
<evidence type="ECO:0000256" key="2">
    <source>
        <dbReference type="ARBA" id="ARBA00022692"/>
    </source>
</evidence>
<keyword evidence="12" id="KW-1185">Reference proteome</keyword>
<evidence type="ECO:0000256" key="1">
    <source>
        <dbReference type="ARBA" id="ARBA00004141"/>
    </source>
</evidence>
<dbReference type="CDD" id="cd00637">
    <property type="entry name" value="7tm_classA_rhodopsin-like"/>
    <property type="match status" value="1"/>
</dbReference>
<keyword evidence="5 8" id="KW-0472">Membrane</keyword>
<feature type="transmembrane region" description="Helical" evidence="8">
    <location>
        <begin position="236"/>
        <end position="260"/>
    </location>
</feature>
<keyword evidence="2 8" id="KW-0812">Transmembrane</keyword>
<evidence type="ECO:0000256" key="7">
    <source>
        <dbReference type="ARBA" id="ARBA00023224"/>
    </source>
</evidence>
<feature type="transmembrane region" description="Helical" evidence="8">
    <location>
        <begin position="101"/>
        <end position="124"/>
    </location>
</feature>
<keyword evidence="4" id="KW-0297">G-protein coupled receptor</keyword>
<keyword evidence="6" id="KW-0675">Receptor</keyword>
<dbReference type="OrthoDB" id="6161389at2759"/>
<evidence type="ECO:0000256" key="9">
    <source>
        <dbReference type="SAM" id="SignalP"/>
    </source>
</evidence>
<dbReference type="Pfam" id="PF00001">
    <property type="entry name" value="7tm_1"/>
    <property type="match status" value="1"/>
</dbReference>
<reference evidence="11" key="1">
    <citation type="submission" date="2021-04" db="EMBL/GenBank/DDBJ databases">
        <authorList>
            <consortium name="Molecular Ecology Group"/>
        </authorList>
    </citation>
    <scope>NUCLEOTIDE SEQUENCE</scope>
</reference>
<dbReference type="GO" id="GO:0004930">
    <property type="term" value="F:G protein-coupled receptor activity"/>
    <property type="evidence" value="ECO:0007669"/>
    <property type="project" value="UniProtKB-KW"/>
</dbReference>
<evidence type="ECO:0000256" key="5">
    <source>
        <dbReference type="ARBA" id="ARBA00023136"/>
    </source>
</evidence>
<evidence type="ECO:0000313" key="12">
    <source>
        <dbReference type="Proteomes" id="UP000678393"/>
    </source>
</evidence>
<feature type="transmembrane region" description="Helical" evidence="8">
    <location>
        <begin position="144"/>
        <end position="166"/>
    </location>
</feature>
<evidence type="ECO:0000256" key="3">
    <source>
        <dbReference type="ARBA" id="ARBA00022989"/>
    </source>
</evidence>
<feature type="chain" id="PRO_5035796413" description="G-protein coupled receptors family 1 profile domain-containing protein" evidence="9">
    <location>
        <begin position="25"/>
        <end position="674"/>
    </location>
</feature>
<evidence type="ECO:0000259" key="10">
    <source>
        <dbReference type="PROSITE" id="PS50262"/>
    </source>
</evidence>
<comment type="subcellular location">
    <subcellularLocation>
        <location evidence="1">Membrane</location>
        <topology evidence="1">Multi-pass membrane protein</topology>
    </subcellularLocation>
</comment>
<feature type="domain" description="G-protein coupled receptors family 1 profile" evidence="10">
    <location>
        <begin position="87"/>
        <end position="651"/>
    </location>
</feature>
<dbReference type="PANTHER" id="PTHR24243">
    <property type="entry name" value="G-PROTEIN COUPLED RECEPTOR"/>
    <property type="match status" value="1"/>
</dbReference>
<dbReference type="Proteomes" id="UP000678393">
    <property type="component" value="Unassembled WGS sequence"/>
</dbReference>
<dbReference type="GO" id="GO:0016020">
    <property type="term" value="C:membrane"/>
    <property type="evidence" value="ECO:0007669"/>
    <property type="project" value="UniProtKB-SubCell"/>
</dbReference>
<dbReference type="Gene3D" id="1.20.1070.10">
    <property type="entry name" value="Rhodopsin 7-helix transmembrane proteins"/>
    <property type="match status" value="2"/>
</dbReference>
<dbReference type="AlphaFoldDB" id="A0A8S4A150"/>
<evidence type="ECO:0000256" key="6">
    <source>
        <dbReference type="ARBA" id="ARBA00023170"/>
    </source>
</evidence>
<evidence type="ECO:0000256" key="8">
    <source>
        <dbReference type="SAM" id="Phobius"/>
    </source>
</evidence>
<feature type="signal peptide" evidence="9">
    <location>
        <begin position="1"/>
        <end position="24"/>
    </location>
</feature>
<comment type="caution">
    <text evidence="11">The sequence shown here is derived from an EMBL/GenBank/DDBJ whole genome shotgun (WGS) entry which is preliminary data.</text>
</comment>
<name>A0A8S4A150_9EUPU</name>
<sequence>MSVVFATSVLISLNIGAMEGSSKAELFIDTNAGGGKQSSGANSSNTSLPVSEEERRRYIAELQRETTKTMIPALVFLATLAVVGLVGNSLVIIVYSRKFHLSATATLIITAAWLDLFANVTAIPGEMYNMLHKWDFDNPILCNARFYCSAFPTISSAMILVALAVVRYRKVCHPHKWQVTEENAKVISAVIPILGALFAIPHAILGGTQTKETPHGGIVGYTCSIDDRYKKTKLPLFSYALLLLFYIDCSITLIALYTLIGLTARRHKRLYGVSVPGTAYTTSKYDTNADEFTSDQNRSNCIICGSPTKKSAGSPMNSESTLQDSSRLGNINLKRFYYAPNEANRVPVQYEIRVFPERIEIRTPTVKDFFVKLQNTNPGVAEIASYGKGIRSDTTRTTDETMNTCRSQNISVKTNLLFDKSVHNLNGTDIDTHSQSASTQIAASEFSNESDPLSDFKWLDIVYCPDDGHNTFCSNCIQRETSISFRLPLNNSLLQTIEWLRSSVIEALTRQDDTTRKTSDFLRASITPIDKSQINSNTTRTFSGNATKITAPLDLHPSFLRRRFHIPIFRRVSLINVGGYPACKRPTGRTTTMLVLLSAFYIIGYLPHLAIMIVRLLVPRVIKNLSFVGNIFYNVVARSYLVNCAVNPIIYSLCDSNFRRECIQMFKRFNVPEI</sequence>
<organism evidence="11 12">
    <name type="scientific">Candidula unifasciata</name>
    <dbReference type="NCBI Taxonomy" id="100452"/>
    <lineage>
        <taxon>Eukaryota</taxon>
        <taxon>Metazoa</taxon>
        <taxon>Spiralia</taxon>
        <taxon>Lophotrochozoa</taxon>
        <taxon>Mollusca</taxon>
        <taxon>Gastropoda</taxon>
        <taxon>Heterobranchia</taxon>
        <taxon>Euthyneura</taxon>
        <taxon>Panpulmonata</taxon>
        <taxon>Eupulmonata</taxon>
        <taxon>Stylommatophora</taxon>
        <taxon>Helicina</taxon>
        <taxon>Helicoidea</taxon>
        <taxon>Geomitridae</taxon>
        <taxon>Candidula</taxon>
    </lineage>
</organism>
<dbReference type="SUPFAM" id="SSF81321">
    <property type="entry name" value="Family A G protein-coupled receptor-like"/>
    <property type="match status" value="1"/>
</dbReference>